<dbReference type="HOGENOM" id="CLU_070562_2_0_9"/>
<feature type="domain" description="Putative nitroreductase TM1586" evidence="1">
    <location>
        <begin position="3"/>
        <end position="219"/>
    </location>
</feature>
<gene>
    <name evidence="2" type="ORF">HMPREF9624_01417</name>
</gene>
<dbReference type="InterPro" id="IPR000415">
    <property type="entry name" value="Nitroreductase-like"/>
</dbReference>
<dbReference type="Gene3D" id="3.40.109.30">
    <property type="entry name" value="putative nitroreductase (tm1586), domain 2"/>
    <property type="match status" value="1"/>
</dbReference>
<keyword evidence="3" id="KW-1185">Reference proteome</keyword>
<accession>G9WX43</accession>
<comment type="caution">
    <text evidence="2">The sequence shown here is derived from an EMBL/GenBank/DDBJ whole genome shotgun (WGS) entry which is preliminary data.</text>
</comment>
<evidence type="ECO:0000313" key="3">
    <source>
        <dbReference type="Proteomes" id="UP000003527"/>
    </source>
</evidence>
<proteinExistence type="predicted"/>
<dbReference type="SUPFAM" id="SSF55469">
    <property type="entry name" value="FMN-dependent nitroreductase-like"/>
    <property type="match status" value="1"/>
</dbReference>
<dbReference type="EMBL" id="AFZD01000021">
    <property type="protein sequence ID" value="EHL09376.1"/>
    <property type="molecule type" value="Genomic_DNA"/>
</dbReference>
<dbReference type="Gene3D" id="3.40.109.10">
    <property type="entry name" value="NADH Oxidase"/>
    <property type="match status" value="1"/>
</dbReference>
<evidence type="ECO:0000313" key="2">
    <source>
        <dbReference type="EMBL" id="EHL09376.1"/>
    </source>
</evidence>
<dbReference type="Pfam" id="PF14512">
    <property type="entry name" value="TM1586_NiRdase"/>
    <property type="match status" value="1"/>
</dbReference>
<dbReference type="InterPro" id="IPR029478">
    <property type="entry name" value="TM1586_NiRdase"/>
</dbReference>
<dbReference type="Proteomes" id="UP000003527">
    <property type="component" value="Unassembled WGS sequence"/>
</dbReference>
<evidence type="ECO:0000259" key="1">
    <source>
        <dbReference type="Pfam" id="PF14512"/>
    </source>
</evidence>
<reference evidence="2 3" key="1">
    <citation type="submission" date="2011-08" db="EMBL/GenBank/DDBJ databases">
        <title>The Genome Sequence of Oribacterium sp. ACB7.</title>
        <authorList>
            <consortium name="The Broad Institute Genome Sequencing Platform"/>
            <person name="Earl A."/>
            <person name="Ward D."/>
            <person name="Feldgarden M."/>
            <person name="Gevers D."/>
            <person name="Sizova M."/>
            <person name="Hazen A."/>
            <person name="Epstein S."/>
            <person name="Young S.K."/>
            <person name="Zeng Q."/>
            <person name="Gargeya S."/>
            <person name="Fitzgerald M."/>
            <person name="Haas B."/>
            <person name="Abouelleil A."/>
            <person name="Alvarado L."/>
            <person name="Arachchi H.M."/>
            <person name="Berlin A."/>
            <person name="Brown A."/>
            <person name="Chapman S.B."/>
            <person name="Chen Z."/>
            <person name="Dunbar C."/>
            <person name="Freedman E."/>
            <person name="Gearin G."/>
            <person name="Gellesch M."/>
            <person name="Goldberg J."/>
            <person name="Griggs A."/>
            <person name="Gujja S."/>
            <person name="Heiman D."/>
            <person name="Howarth C."/>
            <person name="Larson L."/>
            <person name="Lui A."/>
            <person name="MacDonald P.J.P."/>
            <person name="Montmayeur A."/>
            <person name="Murphy C."/>
            <person name="Neiman D."/>
            <person name="Pearson M."/>
            <person name="Priest M."/>
            <person name="Roberts A."/>
            <person name="Saif S."/>
            <person name="Shea T."/>
            <person name="Shenoy N."/>
            <person name="Sisk P."/>
            <person name="Stolte C."/>
            <person name="Sykes S."/>
            <person name="Wortman J."/>
            <person name="Nusbaum C."/>
            <person name="Birren B."/>
        </authorList>
    </citation>
    <scope>NUCLEOTIDE SEQUENCE [LARGE SCALE GENOMIC DNA]</scope>
    <source>
        <strain evidence="2 3">ACB7</strain>
    </source>
</reference>
<dbReference type="PATRIC" id="fig|796944.3.peg.2169"/>
<sequence>MDETILHRKSQRYFSKEELQEDCIRKIQEEILEVNAESGFTIEFVEDGSRAFSRFGKSYGLFKNVRSLLLLKGNPGQPHFREKIGYYGEKLLLFAEGLGLSTCWVGGTFDRESFSYAEEEHVQAVILLGYAGDGGLRGKLFHSLLPTKKKDWTARIEGDRAYPKWVKEGMEAVALAPSALNKQKPFFHYHNGIVTATVENSYEMDLVDLGIAKLHFVLGVGCGHFVPGNGGEFAPED</sequence>
<organism evidence="2 3">
    <name type="scientific">Oribacterium asaccharolyticum ACB7</name>
    <dbReference type="NCBI Taxonomy" id="796944"/>
    <lineage>
        <taxon>Bacteria</taxon>
        <taxon>Bacillati</taxon>
        <taxon>Bacillota</taxon>
        <taxon>Clostridia</taxon>
        <taxon>Lachnospirales</taxon>
        <taxon>Lachnospiraceae</taxon>
        <taxon>Oribacterium</taxon>
    </lineage>
</organism>
<dbReference type="GO" id="GO:0016491">
    <property type="term" value="F:oxidoreductase activity"/>
    <property type="evidence" value="ECO:0007669"/>
    <property type="project" value="InterPro"/>
</dbReference>
<name>G9WX43_9FIRM</name>
<dbReference type="RefSeq" id="WP_009537188.1">
    <property type="nucleotide sequence ID" value="NZ_JH414505.1"/>
</dbReference>
<protein>
    <recommendedName>
        <fullName evidence="1">Putative nitroreductase TM1586 domain-containing protein</fullName>
    </recommendedName>
</protein>
<dbReference type="AlphaFoldDB" id="G9WX43"/>